<dbReference type="EC" id="2.7.7.7" evidence="11"/>
<dbReference type="NCBIfam" id="TIGR02397">
    <property type="entry name" value="dnaX_nterm"/>
    <property type="match status" value="1"/>
</dbReference>
<evidence type="ECO:0000313" key="13">
    <source>
        <dbReference type="EMBL" id="PIR83664.1"/>
    </source>
</evidence>
<dbReference type="PANTHER" id="PTHR11669:SF0">
    <property type="entry name" value="PROTEIN STICHEL-LIKE 2"/>
    <property type="match status" value="1"/>
</dbReference>
<evidence type="ECO:0000259" key="12">
    <source>
        <dbReference type="SMART" id="SM00382"/>
    </source>
</evidence>
<dbReference type="GO" id="GO:0003677">
    <property type="term" value="F:DNA binding"/>
    <property type="evidence" value="ECO:0007669"/>
    <property type="project" value="InterPro"/>
</dbReference>
<dbReference type="Gene3D" id="1.10.8.60">
    <property type="match status" value="1"/>
</dbReference>
<comment type="caution">
    <text evidence="13">The sequence shown here is derived from an EMBL/GenBank/DDBJ whole genome shotgun (WGS) entry which is preliminary data.</text>
</comment>
<dbReference type="Pfam" id="PF13177">
    <property type="entry name" value="DNA_pol3_delta2"/>
    <property type="match status" value="2"/>
</dbReference>
<proteinExistence type="inferred from homology"/>
<feature type="domain" description="AAA+ ATPase" evidence="12">
    <location>
        <begin position="41"/>
        <end position="162"/>
    </location>
</feature>
<dbReference type="SUPFAM" id="SSF52540">
    <property type="entry name" value="P-loop containing nucleoside triphosphate hydrolases"/>
    <property type="match status" value="1"/>
</dbReference>
<evidence type="ECO:0000256" key="4">
    <source>
        <dbReference type="ARBA" id="ARBA00022705"/>
    </source>
</evidence>
<dbReference type="Gene3D" id="3.40.50.300">
    <property type="entry name" value="P-loop containing nucleotide triphosphate hydrolases"/>
    <property type="match status" value="1"/>
</dbReference>
<dbReference type="GO" id="GO:0046872">
    <property type="term" value="F:metal ion binding"/>
    <property type="evidence" value="ECO:0007669"/>
    <property type="project" value="UniProtKB-KW"/>
</dbReference>
<evidence type="ECO:0000313" key="14">
    <source>
        <dbReference type="Proteomes" id="UP000231192"/>
    </source>
</evidence>
<dbReference type="GO" id="GO:0003887">
    <property type="term" value="F:DNA-directed DNA polymerase activity"/>
    <property type="evidence" value="ECO:0007669"/>
    <property type="project" value="UniProtKB-KW"/>
</dbReference>
<comment type="catalytic activity">
    <reaction evidence="10 11">
        <text>DNA(n) + a 2'-deoxyribonucleoside 5'-triphosphate = DNA(n+1) + diphosphate</text>
        <dbReference type="Rhea" id="RHEA:22508"/>
        <dbReference type="Rhea" id="RHEA-COMP:17339"/>
        <dbReference type="Rhea" id="RHEA-COMP:17340"/>
        <dbReference type="ChEBI" id="CHEBI:33019"/>
        <dbReference type="ChEBI" id="CHEBI:61560"/>
        <dbReference type="ChEBI" id="CHEBI:173112"/>
        <dbReference type="EC" id="2.7.7.7"/>
    </reaction>
</comment>
<comment type="function">
    <text evidence="11">DNA polymerase III is a complex, multichain enzyme responsible for most of the replicative synthesis in bacteria. This DNA polymerase also exhibits 3' to 5' exonuclease activity.</text>
</comment>
<dbReference type="InterPro" id="IPR012763">
    <property type="entry name" value="DNA_pol_III_sug/sutau_N"/>
</dbReference>
<evidence type="ECO:0000256" key="3">
    <source>
        <dbReference type="ARBA" id="ARBA00022695"/>
    </source>
</evidence>
<evidence type="ECO:0000256" key="7">
    <source>
        <dbReference type="ARBA" id="ARBA00022833"/>
    </source>
</evidence>
<dbReference type="EMBL" id="PFBK01000008">
    <property type="protein sequence ID" value="PIR83664.1"/>
    <property type="molecule type" value="Genomic_DNA"/>
</dbReference>
<dbReference type="PANTHER" id="PTHR11669">
    <property type="entry name" value="REPLICATION FACTOR C / DNA POLYMERASE III GAMMA-TAU SUBUNIT"/>
    <property type="match status" value="1"/>
</dbReference>
<keyword evidence="7" id="KW-0862">Zinc</keyword>
<comment type="similarity">
    <text evidence="1 11">Belongs to the DnaX/STICHEL family.</text>
</comment>
<dbReference type="Pfam" id="PF22608">
    <property type="entry name" value="DNAX_ATPase_lid"/>
    <property type="match status" value="1"/>
</dbReference>
<keyword evidence="4 11" id="KW-0235">DNA replication</keyword>
<gene>
    <name evidence="11 13" type="primary">dnaX</name>
    <name evidence="13" type="ORF">COU18_03210</name>
</gene>
<dbReference type="CDD" id="cd00009">
    <property type="entry name" value="AAA"/>
    <property type="match status" value="1"/>
</dbReference>
<evidence type="ECO:0000256" key="6">
    <source>
        <dbReference type="ARBA" id="ARBA00022741"/>
    </source>
</evidence>
<dbReference type="Proteomes" id="UP000231192">
    <property type="component" value="Unassembled WGS sequence"/>
</dbReference>
<keyword evidence="5" id="KW-0479">Metal-binding</keyword>
<dbReference type="InterPro" id="IPR022754">
    <property type="entry name" value="DNA_pol_III_gamma-3"/>
</dbReference>
<dbReference type="AlphaFoldDB" id="A0A2H0UB64"/>
<dbReference type="InterPro" id="IPR045085">
    <property type="entry name" value="HLD_clamp_pol_III_gamma_tau"/>
</dbReference>
<dbReference type="SMART" id="SM00382">
    <property type="entry name" value="AAA"/>
    <property type="match status" value="1"/>
</dbReference>
<protein>
    <recommendedName>
        <fullName evidence="11">DNA polymerase III subunit gamma/tau</fullName>
        <ecNumber evidence="11">2.7.7.7</ecNumber>
    </recommendedName>
</protein>
<dbReference type="Gene3D" id="1.20.272.10">
    <property type="match status" value="1"/>
</dbReference>
<dbReference type="Pfam" id="PF12169">
    <property type="entry name" value="DNA_pol3_gamma3"/>
    <property type="match status" value="1"/>
</dbReference>
<keyword evidence="3 11" id="KW-0548">Nucleotidyltransferase</keyword>
<dbReference type="GO" id="GO:0005524">
    <property type="term" value="F:ATP binding"/>
    <property type="evidence" value="ECO:0007669"/>
    <property type="project" value="UniProtKB-KW"/>
</dbReference>
<evidence type="ECO:0000256" key="2">
    <source>
        <dbReference type="ARBA" id="ARBA00022679"/>
    </source>
</evidence>
<evidence type="ECO:0000256" key="10">
    <source>
        <dbReference type="ARBA" id="ARBA00049244"/>
    </source>
</evidence>
<dbReference type="InterPro" id="IPR008921">
    <property type="entry name" value="DNA_pol3_clamp-load_cplx_C"/>
</dbReference>
<dbReference type="GO" id="GO:0006261">
    <property type="term" value="P:DNA-templated DNA replication"/>
    <property type="evidence" value="ECO:0007669"/>
    <property type="project" value="TreeGrafter"/>
</dbReference>
<evidence type="ECO:0000256" key="5">
    <source>
        <dbReference type="ARBA" id="ARBA00022723"/>
    </source>
</evidence>
<dbReference type="GO" id="GO:0009360">
    <property type="term" value="C:DNA polymerase III complex"/>
    <property type="evidence" value="ECO:0007669"/>
    <property type="project" value="InterPro"/>
</dbReference>
<dbReference type="InterPro" id="IPR050238">
    <property type="entry name" value="DNA_Rep/Repair_Clamp_Loader"/>
</dbReference>
<dbReference type="InterPro" id="IPR003593">
    <property type="entry name" value="AAA+_ATPase"/>
</dbReference>
<keyword evidence="8 11" id="KW-0067">ATP-binding</keyword>
<comment type="subunit">
    <text evidence="11">DNA polymerase III contains a core (composed of alpha, epsilon and theta chains) that associates with a tau subunit. This core dimerizes to form the POLIII' complex. PolIII' associates with the gamma complex (composed of gamma, delta, delta', psi and chi chains) and with the beta chain to form the complete DNA polymerase III complex.</text>
</comment>
<keyword evidence="9 11" id="KW-0239">DNA-directed DNA polymerase</keyword>
<dbReference type="InterPro" id="IPR027417">
    <property type="entry name" value="P-loop_NTPase"/>
</dbReference>
<evidence type="ECO:0000256" key="8">
    <source>
        <dbReference type="ARBA" id="ARBA00022840"/>
    </source>
</evidence>
<organism evidence="13 14">
    <name type="scientific">Candidatus Kaiserbacteria bacterium CG10_big_fil_rev_8_21_14_0_10_51_14</name>
    <dbReference type="NCBI Taxonomy" id="1974610"/>
    <lineage>
        <taxon>Bacteria</taxon>
        <taxon>Candidatus Kaiseribacteriota</taxon>
    </lineage>
</organism>
<dbReference type="SUPFAM" id="SSF48019">
    <property type="entry name" value="post-AAA+ oligomerization domain-like"/>
    <property type="match status" value="1"/>
</dbReference>
<name>A0A2H0UB64_9BACT</name>
<keyword evidence="6 11" id="KW-0547">Nucleotide-binding</keyword>
<accession>A0A2H0UB64</accession>
<evidence type="ECO:0000256" key="11">
    <source>
        <dbReference type="RuleBase" id="RU364063"/>
    </source>
</evidence>
<keyword evidence="2 11" id="KW-0808">Transferase</keyword>
<evidence type="ECO:0000256" key="9">
    <source>
        <dbReference type="ARBA" id="ARBA00022932"/>
    </source>
</evidence>
<evidence type="ECO:0000256" key="1">
    <source>
        <dbReference type="ARBA" id="ARBA00006360"/>
    </source>
</evidence>
<sequence length="347" mass="38391">MTKETRHATLYRTYRPGTFKEVRGQDHVVGVLEKEIKNKKPAHAYLFAGGRGTGKTSVARILAHELGVSDKDLYEIDAASNRGIDDIRLLREGVYAMPFESPYKAYIIDEAHMLTKEAWNAFLKTLEEPPAHCVFVLATTDRDRVPETIQSRCEVFTFKQPTRSMLAEIVADIAKKEGYSLERSATELVALLAEGSFRDAISILQKVLAVSSDKKIEVAEVEAVSGAPRGELVRQLLEAIAKKDPSTALGTIQHAVSENMDARTLTKLLIHRMRVVLLIRYAPDLAKSFSHELTEADLALAQSLSKEAGVNSDTLKALLEAHSQMAYAAVPHLPLELSIIDICDVKK</sequence>
<reference evidence="14" key="1">
    <citation type="submission" date="2017-09" db="EMBL/GenBank/DDBJ databases">
        <title>Depth-based differentiation of microbial function through sediment-hosted aquifers and enrichment of novel symbionts in the deep terrestrial subsurface.</title>
        <authorList>
            <person name="Probst A.J."/>
            <person name="Ladd B."/>
            <person name="Jarett J.K."/>
            <person name="Geller-Mcgrath D.E."/>
            <person name="Sieber C.M.K."/>
            <person name="Emerson J.B."/>
            <person name="Anantharaman K."/>
            <person name="Thomas B.C."/>
            <person name="Malmstrom R."/>
            <person name="Stieglmeier M."/>
            <person name="Klingl A."/>
            <person name="Woyke T."/>
            <person name="Ryan C.M."/>
            <person name="Banfield J.F."/>
        </authorList>
    </citation>
    <scope>NUCLEOTIDE SEQUENCE [LARGE SCALE GENOMIC DNA]</scope>
</reference>